<accession>A0A8T0KMP0</accession>
<organism evidence="1 2">
    <name type="scientific">Phaseolus angularis</name>
    <name type="common">Azuki bean</name>
    <name type="synonym">Vigna angularis</name>
    <dbReference type="NCBI Taxonomy" id="3914"/>
    <lineage>
        <taxon>Eukaryota</taxon>
        <taxon>Viridiplantae</taxon>
        <taxon>Streptophyta</taxon>
        <taxon>Embryophyta</taxon>
        <taxon>Tracheophyta</taxon>
        <taxon>Spermatophyta</taxon>
        <taxon>Magnoliopsida</taxon>
        <taxon>eudicotyledons</taxon>
        <taxon>Gunneridae</taxon>
        <taxon>Pentapetalae</taxon>
        <taxon>rosids</taxon>
        <taxon>fabids</taxon>
        <taxon>Fabales</taxon>
        <taxon>Fabaceae</taxon>
        <taxon>Papilionoideae</taxon>
        <taxon>50 kb inversion clade</taxon>
        <taxon>NPAAA clade</taxon>
        <taxon>indigoferoid/millettioid clade</taxon>
        <taxon>Phaseoleae</taxon>
        <taxon>Vigna</taxon>
    </lineage>
</organism>
<dbReference type="Proteomes" id="UP000743370">
    <property type="component" value="Unassembled WGS sequence"/>
</dbReference>
<sequence>MTTMRLCKGTGTARGRGRERFCSLASLWRRMSRFEKNFVASVLGLTVRKSTFEVASSQTTNKFRLDGSRLLGWGQIELS</sequence>
<comment type="caution">
    <text evidence="1">The sequence shown here is derived from an EMBL/GenBank/DDBJ whole genome shotgun (WGS) entry which is preliminary data.</text>
</comment>
<evidence type="ECO:0000313" key="1">
    <source>
        <dbReference type="EMBL" id="KAG2400329.1"/>
    </source>
</evidence>
<proteinExistence type="predicted"/>
<protein>
    <submittedName>
        <fullName evidence="1">Uncharacterized protein</fullName>
    </submittedName>
</protein>
<dbReference type="AlphaFoldDB" id="A0A8T0KMP0"/>
<gene>
    <name evidence="1" type="ORF">HKW66_Vig0098170</name>
</gene>
<name>A0A8T0KMP0_PHAAN</name>
<dbReference type="EMBL" id="JABFOF010000004">
    <property type="protein sequence ID" value="KAG2400329.1"/>
    <property type="molecule type" value="Genomic_DNA"/>
</dbReference>
<reference evidence="1 2" key="1">
    <citation type="submission" date="2020-05" db="EMBL/GenBank/DDBJ databases">
        <title>Vigna angularis (adzuki bean) Var. LongXiaoDou No. 4 denovo assembly.</title>
        <authorList>
            <person name="Xiang H."/>
        </authorList>
    </citation>
    <scope>NUCLEOTIDE SEQUENCE [LARGE SCALE GENOMIC DNA]</scope>
    <source>
        <tissue evidence="1">Leaf</tissue>
    </source>
</reference>
<evidence type="ECO:0000313" key="2">
    <source>
        <dbReference type="Proteomes" id="UP000743370"/>
    </source>
</evidence>